<dbReference type="CDD" id="cd04725">
    <property type="entry name" value="OMP_decarboxylase_like"/>
    <property type="match status" value="1"/>
</dbReference>
<feature type="binding site" evidence="6 8">
    <location>
        <position position="207"/>
    </location>
    <ligand>
        <name>substrate</name>
    </ligand>
</feature>
<feature type="active site" description="For OMPdecase activity" evidence="7">
    <location>
        <position position="61"/>
    </location>
</feature>
<comment type="caution">
    <text evidence="10">The sequence shown here is derived from an EMBL/GenBank/DDBJ whole genome shotgun (WGS) entry which is preliminary data.</text>
</comment>
<dbReference type="NCBIfam" id="TIGR01740">
    <property type="entry name" value="pyrF"/>
    <property type="match status" value="1"/>
</dbReference>
<evidence type="ECO:0000256" key="8">
    <source>
        <dbReference type="PIRSR" id="PIRSR614732-2"/>
    </source>
</evidence>
<dbReference type="GO" id="GO:0004590">
    <property type="term" value="F:orotidine-5'-phosphate decarboxylase activity"/>
    <property type="evidence" value="ECO:0007669"/>
    <property type="project" value="UniProtKB-UniRule"/>
</dbReference>
<dbReference type="GO" id="GO:0006207">
    <property type="term" value="P:'de novo' pyrimidine nucleobase biosynthetic process"/>
    <property type="evidence" value="ECO:0007669"/>
    <property type="project" value="InterPro"/>
</dbReference>
<comment type="similarity">
    <text evidence="6">Belongs to the OMP decarboxylase family. Type 1 subfamily.</text>
</comment>
<organism evidence="10 11">
    <name type="scientific">Aureimonas altamirensis</name>
    <dbReference type="NCBI Taxonomy" id="370622"/>
    <lineage>
        <taxon>Bacteria</taxon>
        <taxon>Pseudomonadati</taxon>
        <taxon>Pseudomonadota</taxon>
        <taxon>Alphaproteobacteria</taxon>
        <taxon>Hyphomicrobiales</taxon>
        <taxon>Aurantimonadaceae</taxon>
        <taxon>Aureimonas</taxon>
    </lineage>
</organism>
<evidence type="ECO:0000259" key="9">
    <source>
        <dbReference type="SMART" id="SM00934"/>
    </source>
</evidence>
<dbReference type="SUPFAM" id="SSF51366">
    <property type="entry name" value="Ribulose-phoshate binding barrel"/>
    <property type="match status" value="1"/>
</dbReference>
<dbReference type="InterPro" id="IPR013785">
    <property type="entry name" value="Aldolase_TIM"/>
</dbReference>
<evidence type="ECO:0000256" key="6">
    <source>
        <dbReference type="HAMAP-Rule" id="MF_01200"/>
    </source>
</evidence>
<evidence type="ECO:0000256" key="3">
    <source>
        <dbReference type="ARBA" id="ARBA00022793"/>
    </source>
</evidence>
<dbReference type="InterPro" id="IPR014732">
    <property type="entry name" value="OMPdecase"/>
</dbReference>
<proteinExistence type="inferred from homology"/>
<dbReference type="PANTHER" id="PTHR32119">
    <property type="entry name" value="OROTIDINE 5'-PHOSPHATE DECARBOXYLASE"/>
    <property type="match status" value="1"/>
</dbReference>
<feature type="binding site" evidence="8">
    <location>
        <position position="206"/>
    </location>
    <ligand>
        <name>substrate</name>
    </ligand>
</feature>
<dbReference type="OrthoDB" id="9806203at2"/>
<feature type="binding site" evidence="6 8">
    <location>
        <position position="177"/>
    </location>
    <ligand>
        <name>substrate</name>
    </ligand>
</feature>
<dbReference type="GO" id="GO:0044205">
    <property type="term" value="P:'de novo' UMP biosynthetic process"/>
    <property type="evidence" value="ECO:0007669"/>
    <property type="project" value="UniProtKB-UniRule"/>
</dbReference>
<protein>
    <recommendedName>
        <fullName evidence="6">Orotidine 5'-phosphate decarboxylase</fullName>
        <ecNumber evidence="6">4.1.1.23</ecNumber>
    </recommendedName>
    <alternativeName>
        <fullName evidence="6">OMP decarboxylase</fullName>
        <shortName evidence="6">OMPDCase</shortName>
        <shortName evidence="6">OMPdecase</shortName>
    </alternativeName>
</protein>
<dbReference type="NCBIfam" id="NF001273">
    <property type="entry name" value="PRK00230.1"/>
    <property type="match status" value="1"/>
</dbReference>
<dbReference type="Pfam" id="PF00215">
    <property type="entry name" value="OMPdecase"/>
    <property type="match status" value="1"/>
</dbReference>
<dbReference type="GO" id="GO:0005829">
    <property type="term" value="C:cytosol"/>
    <property type="evidence" value="ECO:0007669"/>
    <property type="project" value="TreeGrafter"/>
</dbReference>
<dbReference type="InterPro" id="IPR001754">
    <property type="entry name" value="OMPdeCOase_dom"/>
</dbReference>
<evidence type="ECO:0000256" key="1">
    <source>
        <dbReference type="ARBA" id="ARBA00002356"/>
    </source>
</evidence>
<feature type="domain" description="Orotidine 5'-phosphate decarboxylase" evidence="9">
    <location>
        <begin position="6"/>
        <end position="222"/>
    </location>
</feature>
<comment type="pathway">
    <text evidence="2 6">Pyrimidine metabolism; UMP biosynthesis via de novo pathway; UMP from orotate: step 2/2.</text>
</comment>
<dbReference type="STRING" id="370622.LA66_16845"/>
<feature type="binding site" evidence="6 8">
    <location>
        <position position="12"/>
    </location>
    <ligand>
        <name>substrate</name>
    </ligand>
</feature>
<dbReference type="InterPro" id="IPR011060">
    <property type="entry name" value="RibuloseP-bd_barrel"/>
</dbReference>
<dbReference type="EMBL" id="JRFJ01000005">
    <property type="protein sequence ID" value="KHJ53602.1"/>
    <property type="molecule type" value="Genomic_DNA"/>
</dbReference>
<keyword evidence="5 6" id="KW-0456">Lyase</keyword>
<comment type="function">
    <text evidence="1 6">Catalyzes the decarboxylation of orotidine 5'-monophosphate (OMP) to uridine 5'-monophosphate (UMP).</text>
</comment>
<dbReference type="Gene3D" id="3.20.20.70">
    <property type="entry name" value="Aldolase class I"/>
    <property type="match status" value="1"/>
</dbReference>
<dbReference type="InterPro" id="IPR047596">
    <property type="entry name" value="OMPdecase_bac"/>
</dbReference>
<name>A0A0B1Q3X8_9HYPH</name>
<dbReference type="AlphaFoldDB" id="A0A0B1Q3X8"/>
<feature type="binding site" evidence="6">
    <location>
        <begin position="61"/>
        <end position="70"/>
    </location>
    <ligand>
        <name>substrate</name>
    </ligand>
</feature>
<keyword evidence="4 6" id="KW-0665">Pyrimidine biosynthesis</keyword>
<comment type="catalytic activity">
    <reaction evidence="6">
        <text>orotidine 5'-phosphate + H(+) = UMP + CO2</text>
        <dbReference type="Rhea" id="RHEA:11596"/>
        <dbReference type="ChEBI" id="CHEBI:15378"/>
        <dbReference type="ChEBI" id="CHEBI:16526"/>
        <dbReference type="ChEBI" id="CHEBI:57538"/>
        <dbReference type="ChEBI" id="CHEBI:57865"/>
        <dbReference type="EC" id="4.1.1.23"/>
    </reaction>
</comment>
<feature type="binding site" evidence="6 8">
    <location>
        <position position="186"/>
    </location>
    <ligand>
        <name>substrate</name>
    </ligand>
</feature>
<evidence type="ECO:0000313" key="11">
    <source>
        <dbReference type="Proteomes" id="UP000030826"/>
    </source>
</evidence>
<dbReference type="UniPathway" id="UPA00070">
    <property type="reaction ID" value="UER00120"/>
</dbReference>
<sequence>MPADDRLIVGLDLPDRAAAEAMVERLGDTVSFYKIGFQLALAGGLPLARDLSRAGKKVFLDMKLLDIENTVEKGVESAIGLGVAMLTVHAYPQVMRAAARAAQGSGLTVLGVTVLTSMNQSDLDEAGYATPLPDLVARRAAQAAEAGIGGIVASAAEAAAIRAIVGPGMAIVTPGIRPSFADADDQKRIVTPADALKAGASHLVVARPVIRAADPARAAETIKAEMAAAFREQDA</sequence>
<dbReference type="PANTHER" id="PTHR32119:SF2">
    <property type="entry name" value="OROTIDINE 5'-PHOSPHATE DECARBOXYLASE"/>
    <property type="match status" value="1"/>
</dbReference>
<feature type="binding site" evidence="6 8">
    <location>
        <position position="116"/>
    </location>
    <ligand>
        <name>substrate</name>
    </ligand>
</feature>
<feature type="active site" description="For OMPdecase activity" evidence="7">
    <location>
        <position position="66"/>
    </location>
</feature>
<dbReference type="Proteomes" id="UP000030826">
    <property type="component" value="Unassembled WGS sequence"/>
</dbReference>
<evidence type="ECO:0000256" key="5">
    <source>
        <dbReference type="ARBA" id="ARBA00023239"/>
    </source>
</evidence>
<dbReference type="HAMAP" id="MF_01200_B">
    <property type="entry name" value="OMPdecase_type1_B"/>
    <property type="match status" value="1"/>
</dbReference>
<dbReference type="RefSeq" id="WP_039195309.1">
    <property type="nucleotide sequence ID" value="NZ_JRFJ01000005.1"/>
</dbReference>
<gene>
    <name evidence="6" type="primary">pyrF</name>
    <name evidence="10" type="ORF">LA66_16845</name>
</gene>
<evidence type="ECO:0000256" key="4">
    <source>
        <dbReference type="ARBA" id="ARBA00022975"/>
    </source>
</evidence>
<keyword evidence="3 6" id="KW-0210">Decarboxylase</keyword>
<evidence type="ECO:0000256" key="7">
    <source>
        <dbReference type="PIRSR" id="PIRSR614732-1"/>
    </source>
</evidence>
<dbReference type="SMART" id="SM00934">
    <property type="entry name" value="OMPdecase"/>
    <property type="match status" value="1"/>
</dbReference>
<feature type="active site" description="For OMPdecase activity" evidence="7">
    <location>
        <position position="63"/>
    </location>
</feature>
<reference evidence="10 11" key="1">
    <citation type="submission" date="2014-09" db="EMBL/GenBank/DDBJ databases">
        <title>Isolation and characterization of Aurantimonas altamirensis ON-56566 from clinical sample following a dog bite.</title>
        <authorList>
            <person name="Eshaghi A."/>
            <person name="Li A."/>
            <person name="Shahinas D."/>
            <person name="Bahn P."/>
            <person name="Kus J.V."/>
            <person name="Patel S.N."/>
        </authorList>
    </citation>
    <scope>NUCLEOTIDE SEQUENCE [LARGE SCALE GENOMIC DNA]</scope>
    <source>
        <strain evidence="10 11">ON-56566</strain>
    </source>
</reference>
<comment type="caution">
    <text evidence="6">Lacks conserved residue(s) required for the propagation of feature annotation.</text>
</comment>
<feature type="active site" description="Proton donor" evidence="6">
    <location>
        <position position="63"/>
    </location>
</feature>
<evidence type="ECO:0000256" key="2">
    <source>
        <dbReference type="ARBA" id="ARBA00004861"/>
    </source>
</evidence>
<dbReference type="EC" id="4.1.1.23" evidence="6"/>
<accession>A0A0B1Q3X8</accession>
<evidence type="ECO:0000313" key="10">
    <source>
        <dbReference type="EMBL" id="KHJ53602.1"/>
    </source>
</evidence>
<feature type="binding site" evidence="6 8">
    <location>
        <position position="34"/>
    </location>
    <ligand>
        <name>substrate</name>
    </ligand>
</feature>
<comment type="subunit">
    <text evidence="6">Homodimer.</text>
</comment>